<keyword evidence="2" id="KW-1185">Reference proteome</keyword>
<dbReference type="AlphaFoldDB" id="A0AAF0DAH1"/>
<sequence length="244" mass="27877">MHLNGLYSILRHRKTIQNQTPVASELIATIGFLDLPSHIVGRQTPTLNIWRDYCRGRSGTEPASGMPYNLLDIFSLIAEPDAEWHFWSWNTKDLDTTSVNYMLWDVTRLAGIIVAREYRRCSSGHIGPCDHASGGMFSSPSTEELVERIFSQLERLYQLSADVVRSTVNLLLFPAFTVGAQHSILSLKQKAFLEDFWTVFFFEDDTGSPHLQMPLKILRELWVNPCRRSADQIAQDWEVEVGLF</sequence>
<proteinExistence type="predicted"/>
<dbReference type="EMBL" id="CP120627">
    <property type="protein sequence ID" value="WEW54743.1"/>
    <property type="molecule type" value="Genomic_DNA"/>
</dbReference>
<reference evidence="1" key="1">
    <citation type="submission" date="2023-03" db="EMBL/GenBank/DDBJ databases">
        <title>Emydomyces testavorans Genome Sequence.</title>
        <authorList>
            <person name="Hoyer L."/>
        </authorList>
    </citation>
    <scope>NUCLEOTIDE SEQUENCE</scope>
    <source>
        <strain evidence="1">16-2883</strain>
    </source>
</reference>
<organism evidence="1 2">
    <name type="scientific">Emydomyces testavorans</name>
    <dbReference type="NCBI Taxonomy" id="2070801"/>
    <lineage>
        <taxon>Eukaryota</taxon>
        <taxon>Fungi</taxon>
        <taxon>Dikarya</taxon>
        <taxon>Ascomycota</taxon>
        <taxon>Pezizomycotina</taxon>
        <taxon>Eurotiomycetes</taxon>
        <taxon>Eurotiomycetidae</taxon>
        <taxon>Onygenales</taxon>
        <taxon>Nannizziopsiaceae</taxon>
        <taxon>Emydomyces</taxon>
    </lineage>
</organism>
<name>A0AAF0DAH1_9EURO</name>
<accession>A0AAF0DAH1</accession>
<protein>
    <submittedName>
        <fullName evidence="1">Uncharacterized protein</fullName>
    </submittedName>
</protein>
<evidence type="ECO:0000313" key="2">
    <source>
        <dbReference type="Proteomes" id="UP001219355"/>
    </source>
</evidence>
<dbReference type="Proteomes" id="UP001219355">
    <property type="component" value="Chromosome 1"/>
</dbReference>
<evidence type="ECO:0000313" key="1">
    <source>
        <dbReference type="EMBL" id="WEW54743.1"/>
    </source>
</evidence>
<gene>
    <name evidence="1" type="ORF">PRK78_000168</name>
</gene>